<dbReference type="EMBL" id="LNAL01000003">
    <property type="protein sequence ID" value="KUG09392.1"/>
    <property type="molecule type" value="Genomic_DNA"/>
</dbReference>
<evidence type="ECO:0000259" key="1">
    <source>
        <dbReference type="Pfam" id="PF12728"/>
    </source>
</evidence>
<comment type="caution">
    <text evidence="2">The sequence shown here is derived from an EMBL/GenBank/DDBJ whole genome shotgun (WGS) entry which is preliminary data.</text>
</comment>
<feature type="domain" description="Helix-turn-helix" evidence="1">
    <location>
        <begin position="50"/>
        <end position="99"/>
    </location>
</feature>
<gene>
    <name evidence="2" type="ORF">ASU33_16825</name>
</gene>
<evidence type="ECO:0000313" key="2">
    <source>
        <dbReference type="EMBL" id="KUG09392.1"/>
    </source>
</evidence>
<protein>
    <recommendedName>
        <fullName evidence="1">Helix-turn-helix domain-containing protein</fullName>
    </recommendedName>
</protein>
<organism evidence="2 3">
    <name type="scientific">Solirubrum puertoriconensis</name>
    <dbReference type="NCBI Taxonomy" id="1751427"/>
    <lineage>
        <taxon>Bacteria</taxon>
        <taxon>Pseudomonadati</taxon>
        <taxon>Bacteroidota</taxon>
        <taxon>Cytophagia</taxon>
        <taxon>Cytophagales</taxon>
    </lineage>
</organism>
<dbReference type="InterPro" id="IPR009061">
    <property type="entry name" value="DNA-bd_dom_put_sf"/>
</dbReference>
<dbReference type="SUPFAM" id="SSF46955">
    <property type="entry name" value="Putative DNA-binding domain"/>
    <property type="match status" value="1"/>
</dbReference>
<sequence length="110" mass="12055">MGAKGTMHTTIITAGITLAELMEQVRAVVRYELQQAGTSAPAPTAETEELLTVNQAAALLDVSARCVHSWKRKGLLPYHKIGGRSFIKRLELLNSLQSQQRSQKGGRRRG</sequence>
<dbReference type="AlphaFoldDB" id="A0A9X0HNN4"/>
<keyword evidence="3" id="KW-1185">Reference proteome</keyword>
<proteinExistence type="predicted"/>
<evidence type="ECO:0000313" key="3">
    <source>
        <dbReference type="Proteomes" id="UP000054223"/>
    </source>
</evidence>
<dbReference type="Proteomes" id="UP000054223">
    <property type="component" value="Unassembled WGS sequence"/>
</dbReference>
<dbReference type="Pfam" id="PF12728">
    <property type="entry name" value="HTH_17"/>
    <property type="match status" value="1"/>
</dbReference>
<dbReference type="RefSeq" id="WP_059067304.1">
    <property type="nucleotide sequence ID" value="NZ_LNAL01000003.1"/>
</dbReference>
<accession>A0A9X0HNN4</accession>
<reference evidence="2 3" key="1">
    <citation type="submission" date="2015-11" db="EMBL/GenBank/DDBJ databases">
        <title>Solirubrum puertoriconensis gen. nov. an environmental bacteria isolated in Puerto Rico.</title>
        <authorList>
            <person name="Cuebas-Irizarry M.F."/>
            <person name="Montalvo-Rodriguez R."/>
        </authorList>
    </citation>
    <scope>NUCLEOTIDE SEQUENCE [LARGE SCALE GENOMIC DNA]</scope>
    <source>
        <strain evidence="2 3">MC1A</strain>
    </source>
</reference>
<dbReference type="InterPro" id="IPR041657">
    <property type="entry name" value="HTH_17"/>
</dbReference>
<name>A0A9X0HNN4_SOLP1</name>